<evidence type="ECO:0000256" key="4">
    <source>
        <dbReference type="PROSITE-ProRule" id="PRU00175"/>
    </source>
</evidence>
<dbReference type="InterPro" id="IPR051826">
    <property type="entry name" value="E3_ubiquitin-ligase_domain"/>
</dbReference>
<evidence type="ECO:0000256" key="3">
    <source>
        <dbReference type="ARBA" id="ARBA00022833"/>
    </source>
</evidence>
<evidence type="ECO:0000256" key="5">
    <source>
        <dbReference type="SAM" id="MobiDB-lite"/>
    </source>
</evidence>
<dbReference type="GO" id="GO:0008270">
    <property type="term" value="F:zinc ion binding"/>
    <property type="evidence" value="ECO:0007669"/>
    <property type="project" value="UniProtKB-KW"/>
</dbReference>
<dbReference type="STRING" id="286115.A0A507C1R2"/>
<dbReference type="GO" id="GO:0016020">
    <property type="term" value="C:membrane"/>
    <property type="evidence" value="ECO:0007669"/>
    <property type="project" value="TreeGrafter"/>
</dbReference>
<dbReference type="PANTHER" id="PTHR22765">
    <property type="entry name" value="RING FINGER AND PROTEASE ASSOCIATED DOMAIN-CONTAINING"/>
    <property type="match status" value="1"/>
</dbReference>
<dbReference type="Proteomes" id="UP000317494">
    <property type="component" value="Unassembled WGS sequence"/>
</dbReference>
<feature type="compositionally biased region" description="Low complexity" evidence="5">
    <location>
        <begin position="92"/>
        <end position="101"/>
    </location>
</feature>
<feature type="region of interest" description="Disordered" evidence="5">
    <location>
        <begin position="43"/>
        <end position="63"/>
    </location>
</feature>
<dbReference type="AlphaFoldDB" id="A0A507C1R2"/>
<dbReference type="EMBL" id="QEAN01000585">
    <property type="protein sequence ID" value="TPX32014.1"/>
    <property type="molecule type" value="Genomic_DNA"/>
</dbReference>
<dbReference type="Pfam" id="PF13639">
    <property type="entry name" value="zf-RING_2"/>
    <property type="match status" value="1"/>
</dbReference>
<dbReference type="CDD" id="cd16454">
    <property type="entry name" value="RING-H2_PA-TM-RING"/>
    <property type="match status" value="1"/>
</dbReference>
<accession>A0A507C1R2</accession>
<evidence type="ECO:0000313" key="7">
    <source>
        <dbReference type="EMBL" id="TPX32014.1"/>
    </source>
</evidence>
<dbReference type="PROSITE" id="PS50089">
    <property type="entry name" value="ZF_RING_2"/>
    <property type="match status" value="1"/>
</dbReference>
<dbReference type="SUPFAM" id="SSF57850">
    <property type="entry name" value="RING/U-box"/>
    <property type="match status" value="1"/>
</dbReference>
<feature type="domain" description="RING-type" evidence="6">
    <location>
        <begin position="350"/>
        <end position="393"/>
    </location>
</feature>
<dbReference type="Gene3D" id="3.30.40.10">
    <property type="entry name" value="Zinc/RING finger domain, C3HC4 (zinc finger)"/>
    <property type="match status" value="1"/>
</dbReference>
<name>A0A507C1R2_9FUNG</name>
<dbReference type="Proteomes" id="UP000320475">
    <property type="component" value="Unassembled WGS sequence"/>
</dbReference>
<dbReference type="OrthoDB" id="8062037at2759"/>
<evidence type="ECO:0000313" key="10">
    <source>
        <dbReference type="Proteomes" id="UP000320475"/>
    </source>
</evidence>
<dbReference type="SMART" id="SM00744">
    <property type="entry name" value="RINGv"/>
    <property type="match status" value="1"/>
</dbReference>
<feature type="region of interest" description="Disordered" evidence="5">
    <location>
        <begin position="75"/>
        <end position="106"/>
    </location>
</feature>
<keyword evidence="1" id="KW-0479">Metal-binding</keyword>
<dbReference type="InterPro" id="IPR011016">
    <property type="entry name" value="Znf_RING-CH"/>
</dbReference>
<gene>
    <name evidence="8" type="ORF">SeLEV6574_g03087</name>
    <name evidence="7" type="ORF">SeMB42_g07662</name>
</gene>
<keyword evidence="2 4" id="KW-0863">Zinc-finger</keyword>
<organism evidence="7 9">
    <name type="scientific">Synchytrium endobioticum</name>
    <dbReference type="NCBI Taxonomy" id="286115"/>
    <lineage>
        <taxon>Eukaryota</taxon>
        <taxon>Fungi</taxon>
        <taxon>Fungi incertae sedis</taxon>
        <taxon>Chytridiomycota</taxon>
        <taxon>Chytridiomycota incertae sedis</taxon>
        <taxon>Chytridiomycetes</taxon>
        <taxon>Synchytriales</taxon>
        <taxon>Synchytriaceae</taxon>
        <taxon>Synchytrium</taxon>
    </lineage>
</organism>
<dbReference type="GO" id="GO:0061630">
    <property type="term" value="F:ubiquitin protein ligase activity"/>
    <property type="evidence" value="ECO:0007669"/>
    <property type="project" value="TreeGrafter"/>
</dbReference>
<reference evidence="9 10" key="1">
    <citation type="journal article" date="2019" name="Sci. Rep.">
        <title>Comparative genomics of chytrid fungi reveal insights into the obligate biotrophic and pathogenic lifestyle of Synchytrium endobioticum.</title>
        <authorList>
            <person name="van de Vossenberg B.T.L.H."/>
            <person name="Warris S."/>
            <person name="Nguyen H.D.T."/>
            <person name="van Gent-Pelzer M.P.E."/>
            <person name="Joly D.L."/>
            <person name="van de Geest H.C."/>
            <person name="Bonants P.J.M."/>
            <person name="Smith D.S."/>
            <person name="Levesque C.A."/>
            <person name="van der Lee T.A.J."/>
        </authorList>
    </citation>
    <scope>NUCLEOTIDE SEQUENCE [LARGE SCALE GENOMIC DNA]</scope>
    <source>
        <strain evidence="8 10">LEV6574</strain>
        <strain evidence="7 9">MB42</strain>
    </source>
</reference>
<evidence type="ECO:0000313" key="9">
    <source>
        <dbReference type="Proteomes" id="UP000317494"/>
    </source>
</evidence>
<evidence type="ECO:0000256" key="2">
    <source>
        <dbReference type="ARBA" id="ARBA00022771"/>
    </source>
</evidence>
<dbReference type="InterPro" id="IPR001841">
    <property type="entry name" value="Znf_RING"/>
</dbReference>
<dbReference type="GO" id="GO:0006511">
    <property type="term" value="P:ubiquitin-dependent protein catabolic process"/>
    <property type="evidence" value="ECO:0007669"/>
    <property type="project" value="TreeGrafter"/>
</dbReference>
<comment type="caution">
    <text evidence="7">The sequence shown here is derived from an EMBL/GenBank/DDBJ whole genome shotgun (WGS) entry which is preliminary data.</text>
</comment>
<dbReference type="VEuPathDB" id="FungiDB:SeMB42_g07662"/>
<dbReference type="EMBL" id="QEAM01000097">
    <property type="protein sequence ID" value="TPX46695.1"/>
    <property type="molecule type" value="Genomic_DNA"/>
</dbReference>
<evidence type="ECO:0000313" key="8">
    <source>
        <dbReference type="EMBL" id="TPX46695.1"/>
    </source>
</evidence>
<protein>
    <recommendedName>
        <fullName evidence="6">RING-type domain-containing protein</fullName>
    </recommendedName>
</protein>
<sequence length="397" mass="44208">MRSNPHMPTKQRKQILAFVVFHLMACAFNPALAMDRRDIVRSGSAGRRGSRGHHGGMESSYNGMTSDAVGHGGIMGGSSGIGGMDERHDMGSSQYAASSSSSRHDVSLPPPMDLATFVGVLEEIEGLCDAWGEHFASLAVNDVLQDDFLHIAEVCEGIIVQGSESDIQKYMATILEMLRPVLDRIEELMSLRVQYVVKSDFKKVVCLLEGREPDARPQLLKSNRVVARRYSDVLILIKRMFTKIDSLPSQSLPRPAQAVLDSLRDEWNANDDIIGGIEIVWSGLEGLLRLGGTDARPFYRYSASLRDILLRTYRWLEANSVGENPWQNLNPSESPIRQGPSGSSAFQDLCAICLAAMDPEMDSENKVLPCDHLFHKNCIDQWLDRSDTCPLCRKIWW</sequence>
<dbReference type="InterPro" id="IPR013083">
    <property type="entry name" value="Znf_RING/FYVE/PHD"/>
</dbReference>
<dbReference type="PANTHER" id="PTHR22765:SF183">
    <property type="entry name" value="OS06G0534800 PROTEIN"/>
    <property type="match status" value="1"/>
</dbReference>
<evidence type="ECO:0000256" key="1">
    <source>
        <dbReference type="ARBA" id="ARBA00022723"/>
    </source>
</evidence>
<proteinExistence type="predicted"/>
<evidence type="ECO:0000259" key="6">
    <source>
        <dbReference type="PROSITE" id="PS50089"/>
    </source>
</evidence>
<keyword evidence="3" id="KW-0862">Zinc</keyword>
<keyword evidence="9" id="KW-1185">Reference proteome</keyword>
<dbReference type="SMART" id="SM00184">
    <property type="entry name" value="RING"/>
    <property type="match status" value="1"/>
</dbReference>